<gene>
    <name evidence="3" type="ORF">AALB_3207</name>
</gene>
<feature type="signal peptide" evidence="2">
    <location>
        <begin position="1"/>
        <end position="26"/>
    </location>
</feature>
<evidence type="ECO:0000256" key="2">
    <source>
        <dbReference type="SAM" id="SignalP"/>
    </source>
</evidence>
<keyword evidence="1" id="KW-0472">Membrane</keyword>
<sequence length="116" mass="13137">MFFKHTTFKAKITLLLLAVLLATCLAKNLGLSVTCPSAHLADEQSFSSQVLNEQSCHFTEHLLKQYVQTLEQVFVVVLFAALALVMLPHLSAFQTFLKPTIPPPRRMHRSVCHFRE</sequence>
<keyword evidence="1" id="KW-0812">Transmembrane</keyword>
<comment type="caution">
    <text evidence="3">The sequence shown here is derived from an EMBL/GenBank/DDBJ whole genome shotgun (WGS) entry which is preliminary data.</text>
</comment>
<evidence type="ECO:0000313" key="4">
    <source>
        <dbReference type="Proteomes" id="UP000014461"/>
    </source>
</evidence>
<dbReference type="STRING" id="1331007.AALB_3207"/>
<dbReference type="EMBL" id="BARX01000023">
    <property type="protein sequence ID" value="GAD03127.1"/>
    <property type="molecule type" value="Genomic_DNA"/>
</dbReference>
<proteinExistence type="predicted"/>
<feature type="chain" id="PRO_5004478791" evidence="2">
    <location>
        <begin position="27"/>
        <end position="116"/>
    </location>
</feature>
<reference evidence="3" key="1">
    <citation type="journal article" date="2013" name="Genome Announc.">
        <title>Draft Genome Sequence of Agarivorans albus Strain MKT 106T, an Agarolytic Marine Bacterium.</title>
        <authorList>
            <person name="Yasuike M."/>
            <person name="Nakamura Y."/>
            <person name="Kai W."/>
            <person name="Fujiwara A."/>
            <person name="Fukui Y."/>
            <person name="Satomi M."/>
            <person name="Sano M."/>
        </authorList>
    </citation>
    <scope>NUCLEOTIDE SEQUENCE [LARGE SCALE GENOMIC DNA]</scope>
</reference>
<name>R9PP04_AGAAL</name>
<keyword evidence="4" id="KW-1185">Reference proteome</keyword>
<feature type="transmembrane region" description="Helical" evidence="1">
    <location>
        <begin position="73"/>
        <end position="97"/>
    </location>
</feature>
<accession>R9PP04</accession>
<organism evidence="3 4">
    <name type="scientific">Agarivorans albus MKT 106</name>
    <dbReference type="NCBI Taxonomy" id="1331007"/>
    <lineage>
        <taxon>Bacteria</taxon>
        <taxon>Pseudomonadati</taxon>
        <taxon>Pseudomonadota</taxon>
        <taxon>Gammaproteobacteria</taxon>
        <taxon>Alteromonadales</taxon>
        <taxon>Alteromonadaceae</taxon>
        <taxon>Agarivorans</taxon>
    </lineage>
</organism>
<dbReference type="OrthoDB" id="9927856at2"/>
<protein>
    <submittedName>
        <fullName evidence="3">Uncharacterized protein</fullName>
    </submittedName>
</protein>
<keyword evidence="1" id="KW-1133">Transmembrane helix</keyword>
<evidence type="ECO:0000256" key="1">
    <source>
        <dbReference type="SAM" id="Phobius"/>
    </source>
</evidence>
<evidence type="ECO:0000313" key="3">
    <source>
        <dbReference type="EMBL" id="GAD03127.1"/>
    </source>
</evidence>
<dbReference type="AlphaFoldDB" id="R9PP04"/>
<keyword evidence="2" id="KW-0732">Signal</keyword>
<dbReference type="Proteomes" id="UP000014461">
    <property type="component" value="Unassembled WGS sequence"/>
</dbReference>